<evidence type="ECO:0000256" key="2">
    <source>
        <dbReference type="ARBA" id="ARBA00022475"/>
    </source>
</evidence>
<proteinExistence type="predicted"/>
<accession>A0A8J6ZU76</accession>
<gene>
    <name evidence="7" type="ORF">IQ276_35265</name>
</gene>
<sequence>MKRLLKLILGITKDQNFMHMIENIEVLVSKVLSILMVIVILVAITDLGVFLFKELFTVPYGKFNTTLYKIFGLFLNILIALEILENITGYLRKHVIQVELVIVTSLIAVARKIIILDLEKVPGIDIIGLGVAILSLSISYLIIRFSNSR</sequence>
<dbReference type="RefSeq" id="WP_193925051.1">
    <property type="nucleotide sequence ID" value="NZ_JADEXS020000001.1"/>
</dbReference>
<reference evidence="7" key="1">
    <citation type="submission" date="2020-10" db="EMBL/GenBank/DDBJ databases">
        <authorList>
            <person name="Castelo-Branco R."/>
            <person name="Eusebio N."/>
            <person name="Adriana R."/>
            <person name="Vieira A."/>
            <person name="Brugerolle De Fraissinette N."/>
            <person name="Rezende De Castro R."/>
            <person name="Schneider M.P."/>
            <person name="Vasconcelos V."/>
            <person name="Leao P.N."/>
        </authorList>
    </citation>
    <scope>NUCLEOTIDE SEQUENCE</scope>
    <source>
        <strain evidence="7">LEGE 12446</strain>
    </source>
</reference>
<keyword evidence="2" id="KW-1003">Cell membrane</keyword>
<keyword evidence="4 6" id="KW-1133">Transmembrane helix</keyword>
<evidence type="ECO:0000256" key="6">
    <source>
        <dbReference type="SAM" id="Phobius"/>
    </source>
</evidence>
<evidence type="ECO:0000256" key="3">
    <source>
        <dbReference type="ARBA" id="ARBA00022692"/>
    </source>
</evidence>
<evidence type="ECO:0000256" key="4">
    <source>
        <dbReference type="ARBA" id="ARBA00022989"/>
    </source>
</evidence>
<evidence type="ECO:0000313" key="7">
    <source>
        <dbReference type="EMBL" id="MBE9027492.1"/>
    </source>
</evidence>
<dbReference type="Proteomes" id="UP000622533">
    <property type="component" value="Unassembled WGS sequence"/>
</dbReference>
<keyword evidence="3 6" id="KW-0812">Transmembrane</keyword>
<dbReference type="Pfam" id="PF06146">
    <property type="entry name" value="PsiE"/>
    <property type="match status" value="1"/>
</dbReference>
<comment type="caution">
    <text evidence="7">The sequence shown here is derived from an EMBL/GenBank/DDBJ whole genome shotgun (WGS) entry which is preliminary data.</text>
</comment>
<feature type="transmembrane region" description="Helical" evidence="6">
    <location>
        <begin position="126"/>
        <end position="143"/>
    </location>
</feature>
<feature type="transmembrane region" description="Helical" evidence="6">
    <location>
        <begin position="67"/>
        <end position="84"/>
    </location>
</feature>
<evidence type="ECO:0000256" key="1">
    <source>
        <dbReference type="ARBA" id="ARBA00004651"/>
    </source>
</evidence>
<protein>
    <submittedName>
        <fullName evidence="7">Phosphate-starvation-inducible PsiE family protein</fullName>
    </submittedName>
</protein>
<dbReference type="EMBL" id="JADEXS010000922">
    <property type="protein sequence ID" value="MBE9027492.1"/>
    <property type="molecule type" value="Genomic_DNA"/>
</dbReference>
<name>A0A8J6ZU76_DESMC</name>
<keyword evidence="5 6" id="KW-0472">Membrane</keyword>
<feature type="transmembrane region" description="Helical" evidence="6">
    <location>
        <begin position="27"/>
        <end position="52"/>
    </location>
</feature>
<evidence type="ECO:0000256" key="5">
    <source>
        <dbReference type="ARBA" id="ARBA00023136"/>
    </source>
</evidence>
<comment type="subcellular location">
    <subcellularLocation>
        <location evidence="1">Cell membrane</location>
        <topology evidence="1">Multi-pass membrane protein</topology>
    </subcellularLocation>
</comment>
<dbReference type="AlphaFoldDB" id="A0A8J6ZU76"/>
<organism evidence="7 8">
    <name type="scientific">Desmonostoc muscorum LEGE 12446</name>
    <dbReference type="NCBI Taxonomy" id="1828758"/>
    <lineage>
        <taxon>Bacteria</taxon>
        <taxon>Bacillati</taxon>
        <taxon>Cyanobacteriota</taxon>
        <taxon>Cyanophyceae</taxon>
        <taxon>Nostocales</taxon>
        <taxon>Nostocaceae</taxon>
        <taxon>Desmonostoc</taxon>
    </lineage>
</organism>
<dbReference type="GO" id="GO:0005886">
    <property type="term" value="C:plasma membrane"/>
    <property type="evidence" value="ECO:0007669"/>
    <property type="project" value="UniProtKB-SubCell"/>
</dbReference>
<keyword evidence="8" id="KW-1185">Reference proteome</keyword>
<feature type="transmembrane region" description="Helical" evidence="6">
    <location>
        <begin position="96"/>
        <end position="114"/>
    </location>
</feature>
<dbReference type="InterPro" id="IPR020948">
    <property type="entry name" value="P_starv_induced_PsiE-like"/>
</dbReference>
<evidence type="ECO:0000313" key="8">
    <source>
        <dbReference type="Proteomes" id="UP000622533"/>
    </source>
</evidence>